<dbReference type="Proteomes" id="UP000266861">
    <property type="component" value="Unassembled WGS sequence"/>
</dbReference>
<evidence type="ECO:0000313" key="1">
    <source>
        <dbReference type="EMBL" id="RHZ84855.1"/>
    </source>
</evidence>
<name>A0A397J927_9GLOM</name>
<comment type="caution">
    <text evidence="1">The sequence shown here is derived from an EMBL/GenBank/DDBJ whole genome shotgun (WGS) entry which is preliminary data.</text>
</comment>
<keyword evidence="2" id="KW-1185">Reference proteome</keyword>
<accession>A0A397J927</accession>
<protein>
    <submittedName>
        <fullName evidence="1">Uncharacterized protein</fullName>
    </submittedName>
</protein>
<organism evidence="1 2">
    <name type="scientific">Diversispora epigaea</name>
    <dbReference type="NCBI Taxonomy" id="1348612"/>
    <lineage>
        <taxon>Eukaryota</taxon>
        <taxon>Fungi</taxon>
        <taxon>Fungi incertae sedis</taxon>
        <taxon>Mucoromycota</taxon>
        <taxon>Glomeromycotina</taxon>
        <taxon>Glomeromycetes</taxon>
        <taxon>Diversisporales</taxon>
        <taxon>Diversisporaceae</taxon>
        <taxon>Diversispora</taxon>
    </lineage>
</organism>
<sequence length="269" mass="30139">MAKDVKKCFEKWVQSTCFIDSNKKSNRKKKKIATSRNISFNNDSPSHSILTPLLNQPSQNHTYTNESIGPIATYGNLSPYTSFHSPSLLNNQYSQNYVTTNRDEFINSIDINNNISLNNSSLYSSLTPLSGQPSQYLVSGDFNSDISFNFDPPSHSTLTSSLNQPFQNHTYTNESIAIGSNYPRVPLIPLLNQPSQNHVNTNEDKFISPIATDSNISPYTSSHSPLSSLSGQPSQYIVSNDVNFVDNSPYSYSQSSQYFVSNKCMYEYK</sequence>
<reference evidence="1 2" key="1">
    <citation type="submission" date="2018-08" db="EMBL/GenBank/DDBJ databases">
        <title>Genome and evolution of the arbuscular mycorrhizal fungus Diversispora epigaea (formerly Glomus versiforme) and its bacterial endosymbionts.</title>
        <authorList>
            <person name="Sun X."/>
            <person name="Fei Z."/>
            <person name="Harrison M."/>
        </authorList>
    </citation>
    <scope>NUCLEOTIDE SEQUENCE [LARGE SCALE GENOMIC DNA]</scope>
    <source>
        <strain evidence="1 2">IT104</strain>
    </source>
</reference>
<dbReference type="EMBL" id="PQFF01000070">
    <property type="protein sequence ID" value="RHZ84855.1"/>
    <property type="molecule type" value="Genomic_DNA"/>
</dbReference>
<dbReference type="AlphaFoldDB" id="A0A397J927"/>
<proteinExistence type="predicted"/>
<evidence type="ECO:0000313" key="2">
    <source>
        <dbReference type="Proteomes" id="UP000266861"/>
    </source>
</evidence>
<dbReference type="OrthoDB" id="10617219at2759"/>
<gene>
    <name evidence="1" type="ORF">Glove_74g127</name>
</gene>